<gene>
    <name evidence="6" type="primary">hflX</name>
    <name evidence="12" type="ORF">A5634_09770</name>
</gene>
<feature type="binding site" evidence="8">
    <location>
        <position position="265"/>
    </location>
    <ligand>
        <name>Mg(2+)</name>
        <dbReference type="ChEBI" id="CHEBI:18420"/>
    </ligand>
</feature>
<dbReference type="EMBL" id="LZLS01000198">
    <property type="protein sequence ID" value="OBK21694.1"/>
    <property type="molecule type" value="Genomic_DNA"/>
</dbReference>
<dbReference type="GO" id="GO:0005737">
    <property type="term" value="C:cytoplasm"/>
    <property type="evidence" value="ECO:0007669"/>
    <property type="project" value="UniProtKB-SubCell"/>
</dbReference>
<dbReference type="InterPro" id="IPR030394">
    <property type="entry name" value="G_HFLX_dom"/>
</dbReference>
<evidence type="ECO:0000256" key="6">
    <source>
        <dbReference type="HAMAP-Rule" id="MF_00900"/>
    </source>
</evidence>
<proteinExistence type="inferred from homology"/>
<dbReference type="FunFam" id="3.40.50.11060:FF:000001">
    <property type="entry name" value="GTPase HflX"/>
    <property type="match status" value="1"/>
</dbReference>
<evidence type="ECO:0000256" key="8">
    <source>
        <dbReference type="PIRSR" id="PIRSR006809-2"/>
    </source>
</evidence>
<dbReference type="PRINTS" id="PR00326">
    <property type="entry name" value="GTP1OBG"/>
</dbReference>
<feature type="binding site" evidence="7">
    <location>
        <begin position="375"/>
        <end position="378"/>
    </location>
    <ligand>
        <name>GTP</name>
        <dbReference type="ChEBI" id="CHEBI:37565"/>
    </ligand>
</feature>
<dbReference type="InterPro" id="IPR042108">
    <property type="entry name" value="GTPase_HflX_N_sf"/>
</dbReference>
<protein>
    <recommendedName>
        <fullName evidence="6">GTPase HflX</fullName>
    </recommendedName>
    <alternativeName>
        <fullName evidence="6">GTP-binding protein HflX</fullName>
    </alternativeName>
</protein>
<dbReference type="GO" id="GO:0043022">
    <property type="term" value="F:ribosome binding"/>
    <property type="evidence" value="ECO:0007669"/>
    <property type="project" value="TreeGrafter"/>
</dbReference>
<feature type="binding site" evidence="7">
    <location>
        <begin position="258"/>
        <end position="265"/>
    </location>
    <ligand>
        <name>GTP</name>
        <dbReference type="ChEBI" id="CHEBI:37565"/>
    </ligand>
</feature>
<evidence type="ECO:0000256" key="9">
    <source>
        <dbReference type="SAM" id="Coils"/>
    </source>
</evidence>
<sequence length="476" mass="51258">MTYPDSPDPGTPESIPSLGELALEDRSALRRVAGLSTELADVSEVEYRQLRLERVVLVGVWTEGSAADNHASMAELAALAETAGSQVLEGLIQRRDRPDPSTYIGSGKAQELREVVIATGADTVICDGELSPAQLTALEKAVKVKVIDRTALILDIFAQHATSREGKAQVSLAQMEYMLPRLRGWGESMSRQAGGRAGGSGGGVGLRGPGETKIETDRRRIRERMSRLRREIRAMKQVRDTQRSRRLHADMPSIAIVGYTNAGKSSVLNALTGAGVLVQDALFATLEPTTRRAEFDDGRPFVLTDTVGFVRHLPTQLVEAFRSTLEEVVDADLLVHVVDGSDVNPLAQISAVRQVISDVVADHGADAPPELVVVNKIDAAGNLMLAQLRHELPGAVFVSARTGDGIDALRQRMAELAVPTDTPVDVVIPYDRGDLVARVHSDGRVQQADHQADGTRIRARVPVALAAALREFGPEV</sequence>
<comment type="subcellular location">
    <subcellularLocation>
        <location evidence="6">Cytoplasm</location>
    </subcellularLocation>
    <text evidence="6">May associate with membranes.</text>
</comment>
<dbReference type="FunFam" id="3.40.50.300:FF:000690">
    <property type="entry name" value="GTPase HflX"/>
    <property type="match status" value="1"/>
</dbReference>
<dbReference type="PANTHER" id="PTHR10229">
    <property type="entry name" value="GTP-BINDING PROTEIN HFLX"/>
    <property type="match status" value="1"/>
</dbReference>
<evidence type="ECO:0000259" key="11">
    <source>
        <dbReference type="PROSITE" id="PS51705"/>
    </source>
</evidence>
<evidence type="ECO:0000256" key="2">
    <source>
        <dbReference type="ARBA" id="ARBA00022723"/>
    </source>
</evidence>
<organism evidence="12 13">
    <name type="scientific">Mycobacterium asiaticum</name>
    <dbReference type="NCBI Taxonomy" id="1790"/>
    <lineage>
        <taxon>Bacteria</taxon>
        <taxon>Bacillati</taxon>
        <taxon>Actinomycetota</taxon>
        <taxon>Actinomycetes</taxon>
        <taxon>Mycobacteriales</taxon>
        <taxon>Mycobacteriaceae</taxon>
        <taxon>Mycobacterium</taxon>
    </lineage>
</organism>
<evidence type="ECO:0000313" key="13">
    <source>
        <dbReference type="Proteomes" id="UP000093928"/>
    </source>
</evidence>
<dbReference type="InterPro" id="IPR016496">
    <property type="entry name" value="GTPase_HflX"/>
</dbReference>
<name>A0A1A3NKW8_MYCAS</name>
<dbReference type="Pfam" id="PF16360">
    <property type="entry name" value="GTP-bdg_M"/>
    <property type="match status" value="1"/>
</dbReference>
<dbReference type="Proteomes" id="UP000093928">
    <property type="component" value="Unassembled WGS sequence"/>
</dbReference>
<dbReference type="GO" id="GO:0046872">
    <property type="term" value="F:metal ion binding"/>
    <property type="evidence" value="ECO:0007669"/>
    <property type="project" value="UniProtKB-KW"/>
</dbReference>
<comment type="similarity">
    <text evidence="6">Belongs to the TRAFAC class OBG-HflX-like GTPase superfamily. HflX GTPase family.</text>
</comment>
<comment type="function">
    <text evidence="6">GTPase that associates with the 50S ribosomal subunit and may have a role during protein synthesis or ribosome biogenesis.</text>
</comment>
<dbReference type="InterPro" id="IPR032305">
    <property type="entry name" value="GTP-bd_M"/>
</dbReference>
<comment type="caution">
    <text evidence="12">The sequence shown here is derived from an EMBL/GenBank/DDBJ whole genome shotgun (WGS) entry which is preliminary data.</text>
</comment>
<feature type="binding site" evidence="8">
    <location>
        <position position="285"/>
    </location>
    <ligand>
        <name>Mg(2+)</name>
        <dbReference type="ChEBI" id="CHEBI:18420"/>
    </ligand>
</feature>
<dbReference type="Gene3D" id="3.40.50.300">
    <property type="entry name" value="P-loop containing nucleotide triphosphate hydrolases"/>
    <property type="match status" value="1"/>
</dbReference>
<evidence type="ECO:0000256" key="7">
    <source>
        <dbReference type="PIRSR" id="PIRSR006809-1"/>
    </source>
</evidence>
<dbReference type="Gene3D" id="3.40.50.11060">
    <property type="entry name" value="GTPase HflX, N-terminal domain"/>
    <property type="match status" value="1"/>
</dbReference>
<dbReference type="InterPro" id="IPR006073">
    <property type="entry name" value="GTP-bd"/>
</dbReference>
<dbReference type="PROSITE" id="PS51705">
    <property type="entry name" value="G_HFLX"/>
    <property type="match status" value="1"/>
</dbReference>
<feature type="region of interest" description="Disordered" evidence="10">
    <location>
        <begin position="190"/>
        <end position="211"/>
    </location>
</feature>
<comment type="subunit">
    <text evidence="6">Monomer. Associates with the 50S ribosomal subunit.</text>
</comment>
<feature type="binding site" evidence="7">
    <location>
        <begin position="305"/>
        <end position="308"/>
    </location>
    <ligand>
        <name>GTP</name>
        <dbReference type="ChEBI" id="CHEBI:37565"/>
    </ligand>
</feature>
<dbReference type="NCBIfam" id="TIGR03156">
    <property type="entry name" value="GTP_HflX"/>
    <property type="match status" value="1"/>
</dbReference>
<dbReference type="PIRSF" id="PIRSF006809">
    <property type="entry name" value="GTP-binding_hflX_prd"/>
    <property type="match status" value="1"/>
</dbReference>
<reference evidence="12 13" key="1">
    <citation type="submission" date="2016-06" db="EMBL/GenBank/DDBJ databases">
        <authorList>
            <person name="Kjaerup R.B."/>
            <person name="Dalgaard T.S."/>
            <person name="Juul-Madsen H.R."/>
        </authorList>
    </citation>
    <scope>NUCLEOTIDE SEQUENCE [LARGE SCALE GENOMIC DNA]</scope>
    <source>
        <strain evidence="12 13">1165133.8</strain>
    </source>
</reference>
<dbReference type="Pfam" id="PF01926">
    <property type="entry name" value="MMR_HSR1"/>
    <property type="match status" value="1"/>
</dbReference>
<keyword evidence="2 8" id="KW-0479">Metal-binding</keyword>
<dbReference type="OrthoDB" id="9812272at2"/>
<dbReference type="Gene3D" id="6.10.250.2860">
    <property type="match status" value="1"/>
</dbReference>
<dbReference type="CDD" id="cd01878">
    <property type="entry name" value="HflX"/>
    <property type="match status" value="1"/>
</dbReference>
<dbReference type="RefSeq" id="WP_065146397.1">
    <property type="nucleotide sequence ID" value="NZ_LZLS01000198.1"/>
</dbReference>
<feature type="binding site" evidence="7">
    <location>
        <begin position="399"/>
        <end position="401"/>
    </location>
    <ligand>
        <name>GTP</name>
        <dbReference type="ChEBI" id="CHEBI:37565"/>
    </ligand>
</feature>
<keyword evidence="4 8" id="KW-0460">Magnesium</keyword>
<dbReference type="PANTHER" id="PTHR10229:SF0">
    <property type="entry name" value="GTP-BINDING PROTEIN 6-RELATED"/>
    <property type="match status" value="1"/>
</dbReference>
<evidence type="ECO:0000256" key="3">
    <source>
        <dbReference type="ARBA" id="ARBA00022741"/>
    </source>
</evidence>
<evidence type="ECO:0000313" key="12">
    <source>
        <dbReference type="EMBL" id="OBK21694.1"/>
    </source>
</evidence>
<accession>A0A1A3NKW8</accession>
<keyword evidence="1 6" id="KW-0963">Cytoplasm</keyword>
<evidence type="ECO:0000256" key="4">
    <source>
        <dbReference type="ARBA" id="ARBA00022842"/>
    </source>
</evidence>
<evidence type="ECO:0000256" key="5">
    <source>
        <dbReference type="ARBA" id="ARBA00023134"/>
    </source>
</evidence>
<keyword evidence="5 6" id="KW-0342">GTP-binding</keyword>
<dbReference type="AlphaFoldDB" id="A0A1A3NKW8"/>
<evidence type="ECO:0000256" key="10">
    <source>
        <dbReference type="SAM" id="MobiDB-lite"/>
    </source>
</evidence>
<dbReference type="Pfam" id="PF13167">
    <property type="entry name" value="GTP-bdg_N"/>
    <property type="match status" value="1"/>
</dbReference>
<dbReference type="InterPro" id="IPR025121">
    <property type="entry name" value="GTPase_HflX_N"/>
</dbReference>
<comment type="cofactor">
    <cofactor evidence="8">
        <name>Mg(2+)</name>
        <dbReference type="ChEBI" id="CHEBI:18420"/>
    </cofactor>
</comment>
<dbReference type="InterPro" id="IPR027417">
    <property type="entry name" value="P-loop_NTPase"/>
</dbReference>
<dbReference type="GO" id="GO:0005525">
    <property type="term" value="F:GTP binding"/>
    <property type="evidence" value="ECO:0007669"/>
    <property type="project" value="UniProtKB-UniRule"/>
</dbReference>
<dbReference type="SUPFAM" id="SSF52540">
    <property type="entry name" value="P-loop containing nucleoside triphosphate hydrolases"/>
    <property type="match status" value="1"/>
</dbReference>
<dbReference type="GO" id="GO:0003924">
    <property type="term" value="F:GTPase activity"/>
    <property type="evidence" value="ECO:0007669"/>
    <property type="project" value="UniProtKB-UniRule"/>
</dbReference>
<feature type="compositionally biased region" description="Gly residues" evidence="10">
    <location>
        <begin position="195"/>
        <end position="208"/>
    </location>
</feature>
<keyword evidence="9" id="KW-0175">Coiled coil</keyword>
<dbReference type="HAMAP" id="MF_00900">
    <property type="entry name" value="GTPase_HflX"/>
    <property type="match status" value="1"/>
</dbReference>
<feature type="coiled-coil region" evidence="9">
    <location>
        <begin position="211"/>
        <end position="245"/>
    </location>
</feature>
<keyword evidence="3 6" id="KW-0547">Nucleotide-binding</keyword>
<evidence type="ECO:0000256" key="1">
    <source>
        <dbReference type="ARBA" id="ARBA00022490"/>
    </source>
</evidence>
<feature type="domain" description="Hflx-type G" evidence="11">
    <location>
        <begin position="252"/>
        <end position="421"/>
    </location>
</feature>